<feature type="repeat" description="WD" evidence="3">
    <location>
        <begin position="178"/>
        <end position="219"/>
    </location>
</feature>
<dbReference type="PROSITE" id="PS50294">
    <property type="entry name" value="WD_REPEATS_REGION"/>
    <property type="match status" value="3"/>
</dbReference>
<dbReference type="RefSeq" id="WP_317487913.1">
    <property type="nucleotide sequence ID" value="NZ_CP136051.1"/>
</dbReference>
<keyword evidence="5" id="KW-1185">Reference proteome</keyword>
<dbReference type="InterPro" id="IPR020472">
    <property type="entry name" value="WD40_PAC1"/>
</dbReference>
<protein>
    <submittedName>
        <fullName evidence="4">WD40 repeat domain-containing protein</fullName>
    </submittedName>
</protein>
<reference evidence="4 5" key="1">
    <citation type="journal article" date="2023" name="Microbiol. Resour. Announc.">
        <title>Complete Genome Sequence of Imperialibacter roseus strain P4T.</title>
        <authorList>
            <person name="Tizabi D.R."/>
            <person name="Bachvaroff T."/>
            <person name="Hill R.T."/>
        </authorList>
    </citation>
    <scope>NUCLEOTIDE SEQUENCE [LARGE SCALE GENOMIC DNA]</scope>
    <source>
        <strain evidence="4 5">P4T</strain>
    </source>
</reference>
<gene>
    <name evidence="4" type="ORF">RT717_18730</name>
</gene>
<dbReference type="InterPro" id="IPR001680">
    <property type="entry name" value="WD40_rpt"/>
</dbReference>
<name>A0ABZ0IMZ2_9BACT</name>
<dbReference type="InterPro" id="IPR036322">
    <property type="entry name" value="WD40_repeat_dom_sf"/>
</dbReference>
<evidence type="ECO:0000313" key="5">
    <source>
        <dbReference type="Proteomes" id="UP001302349"/>
    </source>
</evidence>
<dbReference type="Proteomes" id="UP001302349">
    <property type="component" value="Chromosome"/>
</dbReference>
<dbReference type="SUPFAM" id="SSF50978">
    <property type="entry name" value="WD40 repeat-like"/>
    <property type="match status" value="1"/>
</dbReference>
<evidence type="ECO:0000313" key="4">
    <source>
        <dbReference type="EMBL" id="WOK05121.1"/>
    </source>
</evidence>
<proteinExistence type="predicted"/>
<keyword evidence="1 3" id="KW-0853">WD repeat</keyword>
<dbReference type="Pfam" id="PF00400">
    <property type="entry name" value="WD40"/>
    <property type="match status" value="4"/>
</dbReference>
<dbReference type="PRINTS" id="PR00320">
    <property type="entry name" value="GPROTEINBRPT"/>
</dbReference>
<accession>A0ABZ0IMZ2</accession>
<evidence type="ECO:0000256" key="2">
    <source>
        <dbReference type="ARBA" id="ARBA00022737"/>
    </source>
</evidence>
<dbReference type="SMART" id="SM00320">
    <property type="entry name" value="WD40"/>
    <property type="match status" value="7"/>
</dbReference>
<feature type="repeat" description="WD" evidence="3">
    <location>
        <begin position="268"/>
        <end position="302"/>
    </location>
</feature>
<organism evidence="4 5">
    <name type="scientific">Imperialibacter roseus</name>
    <dbReference type="NCBI Taxonomy" id="1324217"/>
    <lineage>
        <taxon>Bacteria</taxon>
        <taxon>Pseudomonadati</taxon>
        <taxon>Bacteroidota</taxon>
        <taxon>Cytophagia</taxon>
        <taxon>Cytophagales</taxon>
        <taxon>Flammeovirgaceae</taxon>
        <taxon>Imperialibacter</taxon>
    </lineage>
</organism>
<dbReference type="PANTHER" id="PTHR19848">
    <property type="entry name" value="WD40 REPEAT PROTEIN"/>
    <property type="match status" value="1"/>
</dbReference>
<dbReference type="PANTHER" id="PTHR19848:SF8">
    <property type="entry name" value="F-BOX AND WD REPEAT DOMAIN CONTAINING 7"/>
    <property type="match status" value="1"/>
</dbReference>
<dbReference type="PROSITE" id="PS00678">
    <property type="entry name" value="WD_REPEATS_1"/>
    <property type="match status" value="2"/>
</dbReference>
<feature type="repeat" description="WD" evidence="3">
    <location>
        <begin position="12"/>
        <end position="53"/>
    </location>
</feature>
<evidence type="ECO:0000256" key="3">
    <source>
        <dbReference type="PROSITE-ProRule" id="PRU00221"/>
    </source>
</evidence>
<dbReference type="InterPro" id="IPR019775">
    <property type="entry name" value="WD40_repeat_CS"/>
</dbReference>
<feature type="repeat" description="WD" evidence="3">
    <location>
        <begin position="221"/>
        <end position="262"/>
    </location>
</feature>
<dbReference type="EMBL" id="CP136051">
    <property type="protein sequence ID" value="WOK05121.1"/>
    <property type="molecule type" value="Genomic_DNA"/>
</dbReference>
<dbReference type="Gene3D" id="2.130.10.10">
    <property type="entry name" value="YVTN repeat-like/Quinoprotein amine dehydrogenase"/>
    <property type="match status" value="2"/>
</dbReference>
<sequence length="309" mass="34418">MSKVEVKKLAAITGHKDCIYTLARGGTSQLFYSAAGDGMVASWDLEAPENGRLVAKLDNSIYALCYIHEAGFLVAGHNYDGIHFIDTAKGKEKASLKLTDAAIFDIQYYRDLLFVATGSGEVIVIDWPNVKIVRRLKFSDKSARTIAVNPVDRHLAVGYSDAAIRVIDLQTYDLINTIDSHTNSVFSVCYSPDFKWLLSGGRDAHLKVWDVEKDYVAYESIVAHMYAINHIVYNPSGSHFVTCSMDKSIKVWDASTLQLLKVIDKARHAGHGTSVNKMLWTAYNDQLVSASDDRSISVWDLNFNPSHFE</sequence>
<evidence type="ECO:0000256" key="1">
    <source>
        <dbReference type="ARBA" id="ARBA00022574"/>
    </source>
</evidence>
<dbReference type="InterPro" id="IPR015943">
    <property type="entry name" value="WD40/YVTN_repeat-like_dom_sf"/>
</dbReference>
<dbReference type="PROSITE" id="PS50082">
    <property type="entry name" value="WD_REPEATS_2"/>
    <property type="match status" value="4"/>
</dbReference>
<keyword evidence="2" id="KW-0677">Repeat</keyword>